<evidence type="ECO:0000256" key="5">
    <source>
        <dbReference type="ARBA" id="ARBA00022975"/>
    </source>
</evidence>
<comment type="pathway">
    <text evidence="6">Pyrimidine metabolism; UMP biosynthesis via de novo pathway; (S)-dihydroorotate from bicarbonate: step 3/3.</text>
</comment>
<evidence type="ECO:0000256" key="4">
    <source>
        <dbReference type="ARBA" id="ARBA00022801"/>
    </source>
</evidence>
<feature type="binding site" evidence="6">
    <location>
        <position position="92"/>
    </location>
    <ligand>
        <name>substrate</name>
    </ligand>
</feature>
<dbReference type="InterPro" id="IPR011059">
    <property type="entry name" value="Metal-dep_hydrolase_composite"/>
</dbReference>
<keyword evidence="5 6" id="KW-0665">Pyrimidine biosynthesis</keyword>
<dbReference type="Proteomes" id="UP000824014">
    <property type="component" value="Unassembled WGS sequence"/>
</dbReference>
<feature type="binding site" evidence="6">
    <location>
        <begin position="320"/>
        <end position="321"/>
    </location>
    <ligand>
        <name>substrate</name>
    </ligand>
</feature>
<feature type="binding site" evidence="6">
    <location>
        <position position="275"/>
    </location>
    <ligand>
        <name>substrate</name>
    </ligand>
</feature>
<keyword evidence="4 6" id="KW-0378">Hydrolase</keyword>
<comment type="catalytic activity">
    <reaction evidence="6">
        <text>(S)-dihydroorotate + H2O = N-carbamoyl-L-aspartate + H(+)</text>
        <dbReference type="Rhea" id="RHEA:24296"/>
        <dbReference type="ChEBI" id="CHEBI:15377"/>
        <dbReference type="ChEBI" id="CHEBI:15378"/>
        <dbReference type="ChEBI" id="CHEBI:30864"/>
        <dbReference type="ChEBI" id="CHEBI:32814"/>
        <dbReference type="EC" id="3.5.2.3"/>
    </reaction>
</comment>
<comment type="caution">
    <text evidence="8">The sequence shown here is derived from an EMBL/GenBank/DDBJ whole genome shotgun (WGS) entry which is preliminary data.</text>
</comment>
<dbReference type="PANTHER" id="PTHR43668:SF2">
    <property type="entry name" value="ALLANTOINASE"/>
    <property type="match status" value="1"/>
</dbReference>
<dbReference type="HAMAP" id="MF_00220_B">
    <property type="entry name" value="PyrC_classI_B"/>
    <property type="match status" value="1"/>
</dbReference>
<gene>
    <name evidence="6" type="primary">pyrC</name>
    <name evidence="8" type="ORF">H9816_01270</name>
</gene>
<reference evidence="8" key="2">
    <citation type="submission" date="2021-04" db="EMBL/GenBank/DDBJ databases">
        <authorList>
            <person name="Gilroy R."/>
        </authorList>
    </citation>
    <scope>NUCLEOTIDE SEQUENCE</scope>
    <source>
        <strain evidence="8">ChiHjej11B10-19426</strain>
    </source>
</reference>
<dbReference type="EMBL" id="DXCC01000004">
    <property type="protein sequence ID" value="HIZ14535.1"/>
    <property type="molecule type" value="Genomic_DNA"/>
</dbReference>
<dbReference type="InterPro" id="IPR050138">
    <property type="entry name" value="DHOase/Allantoinase_Hydrolase"/>
</dbReference>
<evidence type="ECO:0000256" key="2">
    <source>
        <dbReference type="ARBA" id="ARBA00010286"/>
    </source>
</evidence>
<feature type="active site" evidence="6">
    <location>
        <position position="302"/>
    </location>
</feature>
<evidence type="ECO:0000256" key="3">
    <source>
        <dbReference type="ARBA" id="ARBA00022723"/>
    </source>
</evidence>
<feature type="domain" description="Dihydroorotase catalytic" evidence="7">
    <location>
        <begin position="50"/>
        <end position="236"/>
    </location>
</feature>
<accession>A0A9D2ILA0</accession>
<dbReference type="SUPFAM" id="SSF51556">
    <property type="entry name" value="Metallo-dependent hydrolases"/>
    <property type="match status" value="1"/>
</dbReference>
<reference evidence="8" key="1">
    <citation type="journal article" date="2021" name="PeerJ">
        <title>Extensive microbial diversity within the chicken gut microbiome revealed by metagenomics and culture.</title>
        <authorList>
            <person name="Gilroy R."/>
            <person name="Ravi A."/>
            <person name="Getino M."/>
            <person name="Pursley I."/>
            <person name="Horton D.L."/>
            <person name="Alikhan N.F."/>
            <person name="Baker D."/>
            <person name="Gharbi K."/>
            <person name="Hall N."/>
            <person name="Watson M."/>
            <person name="Adriaenssens E.M."/>
            <person name="Foster-Nyarko E."/>
            <person name="Jarju S."/>
            <person name="Secka A."/>
            <person name="Antonio M."/>
            <person name="Oren A."/>
            <person name="Chaudhuri R.R."/>
            <person name="La Ragione R."/>
            <person name="Hildebrand F."/>
            <person name="Pallen M.J."/>
        </authorList>
    </citation>
    <scope>NUCLEOTIDE SEQUENCE</scope>
    <source>
        <strain evidence="8">ChiHjej11B10-19426</strain>
    </source>
</reference>
<dbReference type="InterPro" id="IPR024403">
    <property type="entry name" value="DHOase_cat"/>
</dbReference>
<evidence type="ECO:0000313" key="9">
    <source>
        <dbReference type="Proteomes" id="UP000824014"/>
    </source>
</evidence>
<evidence type="ECO:0000259" key="7">
    <source>
        <dbReference type="Pfam" id="PF12890"/>
    </source>
</evidence>
<comment type="similarity">
    <text evidence="2 6">Belongs to the metallo-dependent hydrolases superfamily. DHOase family. Class I DHOase subfamily.</text>
</comment>
<dbReference type="GO" id="GO:0008270">
    <property type="term" value="F:zinc ion binding"/>
    <property type="evidence" value="ECO:0007669"/>
    <property type="project" value="UniProtKB-UniRule"/>
</dbReference>
<dbReference type="GO" id="GO:0044205">
    <property type="term" value="P:'de novo' UMP biosynthetic process"/>
    <property type="evidence" value="ECO:0007669"/>
    <property type="project" value="UniProtKB-UniRule"/>
</dbReference>
<protein>
    <recommendedName>
        <fullName evidence="6">Dihydroorotase</fullName>
        <shortName evidence="6">DHOase</shortName>
        <ecNumber evidence="6">3.5.2.3</ecNumber>
    </recommendedName>
</protein>
<dbReference type="AlphaFoldDB" id="A0A9D2ILA0"/>
<keyword evidence="6" id="KW-0862">Zinc</keyword>
<comment type="function">
    <text evidence="1 6">Catalyzes the reversible cyclization of carbamoyl aspartate to dihydroorotate.</text>
</comment>
<comment type="cofactor">
    <cofactor evidence="6">
        <name>Zn(2+)</name>
        <dbReference type="ChEBI" id="CHEBI:29105"/>
    </cofactor>
    <text evidence="6">Binds 2 Zn(2+) ions per subunit.</text>
</comment>
<organism evidence="8 9">
    <name type="scientific">Candidatus Tidjanibacter faecipullorum</name>
    <dbReference type="NCBI Taxonomy" id="2838766"/>
    <lineage>
        <taxon>Bacteria</taxon>
        <taxon>Pseudomonadati</taxon>
        <taxon>Bacteroidota</taxon>
        <taxon>Bacteroidia</taxon>
        <taxon>Bacteroidales</taxon>
        <taxon>Rikenellaceae</taxon>
        <taxon>Tidjanibacter</taxon>
    </lineage>
</organism>
<dbReference type="GO" id="GO:0005737">
    <property type="term" value="C:cytoplasm"/>
    <property type="evidence" value="ECO:0007669"/>
    <property type="project" value="TreeGrafter"/>
</dbReference>
<dbReference type="Pfam" id="PF12890">
    <property type="entry name" value="DHOase"/>
    <property type="match status" value="1"/>
</dbReference>
<dbReference type="InterPro" id="IPR032466">
    <property type="entry name" value="Metal_Hydrolase"/>
</dbReference>
<dbReference type="EC" id="3.5.2.3" evidence="6"/>
<evidence type="ECO:0000256" key="6">
    <source>
        <dbReference type="HAMAP-Rule" id="MF_00220"/>
    </source>
</evidence>
<dbReference type="PROSITE" id="PS00482">
    <property type="entry name" value="DIHYDROOROTASE_1"/>
    <property type="match status" value="1"/>
</dbReference>
<feature type="binding site" evidence="6">
    <location>
        <position position="150"/>
    </location>
    <ligand>
        <name>Zn(2+)</name>
        <dbReference type="ChEBI" id="CHEBI:29105"/>
        <label>1</label>
    </ligand>
</feature>
<evidence type="ECO:0000313" key="8">
    <source>
        <dbReference type="EMBL" id="HIZ14535.1"/>
    </source>
</evidence>
<dbReference type="GO" id="GO:0006145">
    <property type="term" value="P:purine nucleobase catabolic process"/>
    <property type="evidence" value="ECO:0007669"/>
    <property type="project" value="TreeGrafter"/>
</dbReference>
<feature type="binding site" evidence="6">
    <location>
        <begin position="60"/>
        <end position="62"/>
    </location>
    <ligand>
        <name>substrate</name>
    </ligand>
</feature>
<feature type="binding site" evidence="6">
    <location>
        <position position="60"/>
    </location>
    <ligand>
        <name>Zn(2+)</name>
        <dbReference type="ChEBI" id="CHEBI:29105"/>
        <label>1</label>
    </ligand>
</feature>
<feature type="binding site" evidence="6">
    <location>
        <position position="306"/>
    </location>
    <ligand>
        <name>substrate</name>
    </ligand>
</feature>
<dbReference type="PROSITE" id="PS00483">
    <property type="entry name" value="DIHYDROOROTASE_2"/>
    <property type="match status" value="1"/>
</dbReference>
<feature type="binding site" evidence="6">
    <location>
        <position position="230"/>
    </location>
    <ligand>
        <name>Zn(2+)</name>
        <dbReference type="ChEBI" id="CHEBI:29105"/>
        <label>2</label>
    </ligand>
</feature>
<proteinExistence type="inferred from homology"/>
<evidence type="ECO:0000256" key="1">
    <source>
        <dbReference type="ARBA" id="ARBA00002368"/>
    </source>
</evidence>
<feature type="binding site" evidence="6">
    <location>
        <position position="302"/>
    </location>
    <ligand>
        <name>Zn(2+)</name>
        <dbReference type="ChEBI" id="CHEBI:29105"/>
        <label>1</label>
    </ligand>
</feature>
<name>A0A9D2ILA0_9BACT</name>
<keyword evidence="3 6" id="KW-0479">Metal-binding</keyword>
<sequence length="421" mass="45719">MKRVIKGGRTYVDGAFVAADIRIEDGIITAVGSQVDEEGAEVIDATGLHVVPGLIDVHVHFREPGFAYKETIATGSAAAACGGYTTVCPMPNLKPAPDTKAHLEEQLEIIRRTAAVKVIPYGTITRGQMGRGELSEMAAMKRDVVGFSDDGRGVQEEGDMLQAMKLASSLGKPIVAHCEVNSLLNGGYIHDGEYARLHGHRGICSESEWRQVERDIALARRTGCQYHVCHVSTKESVELVRRAKAEGLRVSCETAPHYLVLTDMDLQEEGRFKMNPPIRSAADRDALLRGLQDGTIDVIATDHAPHSAEEKSRGLKGSAFGIVGLETAFPVLYKYLVLEGKLTLERLFEVMSVLPGRLFGLGGLLTVGAPADVALFDLEARYKVDPSTFRSMGHATPFEGWEVQGRCVMTLVDGRTAYDGR</sequence>
<feature type="binding site" evidence="6">
    <location>
        <position position="150"/>
    </location>
    <ligand>
        <name>Zn(2+)</name>
        <dbReference type="ChEBI" id="CHEBI:29105"/>
        <label>2</label>
    </ligand>
</feature>
<dbReference type="NCBIfam" id="TIGR00857">
    <property type="entry name" value="pyrC_multi"/>
    <property type="match status" value="1"/>
</dbReference>
<dbReference type="InterPro" id="IPR004722">
    <property type="entry name" value="DHOase"/>
</dbReference>
<feature type="binding site" evidence="6">
    <location>
        <position position="177"/>
    </location>
    <ligand>
        <name>Zn(2+)</name>
        <dbReference type="ChEBI" id="CHEBI:29105"/>
        <label>2</label>
    </ligand>
</feature>
<feature type="binding site" evidence="6">
    <location>
        <position position="58"/>
    </location>
    <ligand>
        <name>Zn(2+)</name>
        <dbReference type="ChEBI" id="CHEBI:29105"/>
        <label>1</label>
    </ligand>
</feature>
<dbReference type="Gene3D" id="3.20.20.140">
    <property type="entry name" value="Metal-dependent hydrolases"/>
    <property type="match status" value="1"/>
</dbReference>
<dbReference type="SUPFAM" id="SSF51338">
    <property type="entry name" value="Composite domain of metallo-dependent hydrolases"/>
    <property type="match status" value="1"/>
</dbReference>
<dbReference type="CDD" id="cd01317">
    <property type="entry name" value="DHOase_IIa"/>
    <property type="match status" value="1"/>
</dbReference>
<dbReference type="InterPro" id="IPR002195">
    <property type="entry name" value="Dihydroorotase_CS"/>
</dbReference>
<dbReference type="GO" id="GO:0004038">
    <property type="term" value="F:allantoinase activity"/>
    <property type="evidence" value="ECO:0007669"/>
    <property type="project" value="TreeGrafter"/>
</dbReference>
<dbReference type="GO" id="GO:0004151">
    <property type="term" value="F:dihydroorotase activity"/>
    <property type="evidence" value="ECO:0007669"/>
    <property type="project" value="UniProtKB-UniRule"/>
</dbReference>
<dbReference type="PANTHER" id="PTHR43668">
    <property type="entry name" value="ALLANTOINASE"/>
    <property type="match status" value="1"/>
</dbReference>